<dbReference type="PANTHER" id="PTHR12526">
    <property type="entry name" value="GLYCOSYLTRANSFERASE"/>
    <property type="match status" value="1"/>
</dbReference>
<dbReference type="Proteomes" id="UP000230821">
    <property type="component" value="Unassembled WGS sequence"/>
</dbReference>
<evidence type="ECO:0000313" key="2">
    <source>
        <dbReference type="EMBL" id="PIE32862.1"/>
    </source>
</evidence>
<evidence type="ECO:0000259" key="1">
    <source>
        <dbReference type="Pfam" id="PF00534"/>
    </source>
</evidence>
<dbReference type="GO" id="GO:0016757">
    <property type="term" value="F:glycosyltransferase activity"/>
    <property type="evidence" value="ECO:0007669"/>
    <property type="project" value="InterPro"/>
</dbReference>
<proteinExistence type="predicted"/>
<feature type="domain" description="Glycosyl transferase family 1" evidence="1">
    <location>
        <begin position="185"/>
        <end position="341"/>
    </location>
</feature>
<dbReference type="InterPro" id="IPR001296">
    <property type="entry name" value="Glyco_trans_1"/>
</dbReference>
<dbReference type="EMBL" id="PDSK01000106">
    <property type="protein sequence ID" value="PIE32862.1"/>
    <property type="molecule type" value="Genomic_DNA"/>
</dbReference>
<accession>A0A2G6KD25</accession>
<dbReference type="Gene3D" id="3.40.50.2000">
    <property type="entry name" value="Glycogen Phosphorylase B"/>
    <property type="match status" value="2"/>
</dbReference>
<dbReference type="CDD" id="cd03801">
    <property type="entry name" value="GT4_PimA-like"/>
    <property type="match status" value="1"/>
</dbReference>
<protein>
    <recommendedName>
        <fullName evidence="1">Glycosyl transferase family 1 domain-containing protein</fullName>
    </recommendedName>
</protein>
<dbReference type="PANTHER" id="PTHR12526:SF635">
    <property type="entry name" value="GLYCOSYL TRANSFERASE GROUP 1"/>
    <property type="match status" value="1"/>
</dbReference>
<gene>
    <name evidence="2" type="ORF">CSA56_13780</name>
</gene>
<organism evidence="2 3">
    <name type="scientific">candidate division KSB3 bacterium</name>
    <dbReference type="NCBI Taxonomy" id="2044937"/>
    <lineage>
        <taxon>Bacteria</taxon>
        <taxon>candidate division KSB3</taxon>
    </lineage>
</organism>
<evidence type="ECO:0000313" key="3">
    <source>
        <dbReference type="Proteomes" id="UP000230821"/>
    </source>
</evidence>
<reference evidence="2 3" key="1">
    <citation type="submission" date="2017-10" db="EMBL/GenBank/DDBJ databases">
        <title>Novel microbial diversity and functional potential in the marine mammal oral microbiome.</title>
        <authorList>
            <person name="Dudek N.K."/>
            <person name="Sun C.L."/>
            <person name="Burstein D."/>
            <person name="Kantor R.S."/>
            <person name="Aliaga Goltsman D.S."/>
            <person name="Bik E.M."/>
            <person name="Thomas B.C."/>
            <person name="Banfield J.F."/>
            <person name="Relman D.A."/>
        </authorList>
    </citation>
    <scope>NUCLEOTIDE SEQUENCE [LARGE SCALE GENOMIC DNA]</scope>
    <source>
        <strain evidence="2">DOLJORAL78_47_16</strain>
    </source>
</reference>
<name>A0A2G6KD25_9BACT</name>
<dbReference type="Pfam" id="PF00534">
    <property type="entry name" value="Glycos_transf_1"/>
    <property type="match status" value="1"/>
</dbReference>
<sequence length="420" mass="48287">MANILLISGDILPYPGCPTTGAGLRAWGIGKGLESRGHHVLWAMPNSSFACPEDMSHTHRPLLYDHEGLSGLIEKHRPDVVVLQHWRLASNLDEFLDIPLAIDFHGPLLLEIQFQNNPALEHLRYEKIRAIHKADFFTCAGEKQRHYFFPWLMLAGFDLREDLIQVIPVSLSPDLPEHQSEGDTTFVYGGVFLPWQDPELGLQTLVEYMETHQKGRLKFFGGKHPVIAVPTGIYEGLVKQLEQSSRVHMSPMIARDDLLQIYRRSHVAIDLMQRNAERELAFTTRTVEYLWCGLPVIYNSYAELADYIRSYDAGWTLDPQDQDALWHVLEEILNTPELLEERSFHAQRLVRDYLTWDRTIEPLDAFCRNPVKRDKNAPLAIPRSHSVLQQLTSFGKKVVFHLETRGVRGVIKKGMEKMRR</sequence>
<comment type="caution">
    <text evidence="2">The sequence shown here is derived from an EMBL/GenBank/DDBJ whole genome shotgun (WGS) entry which is preliminary data.</text>
</comment>
<dbReference type="AlphaFoldDB" id="A0A2G6KD25"/>
<dbReference type="SUPFAM" id="SSF53756">
    <property type="entry name" value="UDP-Glycosyltransferase/glycogen phosphorylase"/>
    <property type="match status" value="1"/>
</dbReference>